<keyword evidence="3" id="KW-0378">Hydrolase</keyword>
<dbReference type="RefSeq" id="WP_016865214.1">
    <property type="nucleotide sequence ID" value="NZ_CAWNVR010000306.1"/>
</dbReference>
<dbReference type="PANTHER" id="PTHR33877">
    <property type="entry name" value="SLL1193 PROTEIN"/>
    <property type="match status" value="1"/>
</dbReference>
<dbReference type="InterPro" id="IPR052892">
    <property type="entry name" value="NA-targeting_endonuclease"/>
</dbReference>
<dbReference type="Pfam" id="PF01844">
    <property type="entry name" value="HNH"/>
    <property type="match status" value="1"/>
</dbReference>
<dbReference type="Gene3D" id="1.10.30.50">
    <property type="match status" value="1"/>
</dbReference>
<keyword evidence="3" id="KW-0255">Endonuclease</keyword>
<dbReference type="GO" id="GO:0008270">
    <property type="term" value="F:zinc ion binding"/>
    <property type="evidence" value="ECO:0007669"/>
    <property type="project" value="InterPro"/>
</dbReference>
<evidence type="ECO:0000256" key="1">
    <source>
        <dbReference type="SAM" id="MobiDB-lite"/>
    </source>
</evidence>
<dbReference type="InterPro" id="IPR002711">
    <property type="entry name" value="HNH"/>
</dbReference>
<gene>
    <name evidence="3" type="ORF">CEN44_10430</name>
</gene>
<dbReference type="CDD" id="cd00085">
    <property type="entry name" value="HNHc"/>
    <property type="match status" value="1"/>
</dbReference>
<dbReference type="InterPro" id="IPR003615">
    <property type="entry name" value="HNH_nuc"/>
</dbReference>
<evidence type="ECO:0000259" key="2">
    <source>
        <dbReference type="SMART" id="SM00507"/>
    </source>
</evidence>
<comment type="caution">
    <text evidence="3">The sequence shown here is derived from an EMBL/GenBank/DDBJ whole genome shotgun (WGS) entry which is preliminary data.</text>
</comment>
<evidence type="ECO:0000313" key="4">
    <source>
        <dbReference type="Proteomes" id="UP000235036"/>
    </source>
</evidence>
<dbReference type="Proteomes" id="UP000235036">
    <property type="component" value="Unassembled WGS sequence"/>
</dbReference>
<protein>
    <submittedName>
        <fullName evidence="3">HNH endonuclease</fullName>
    </submittedName>
</protein>
<proteinExistence type="predicted"/>
<evidence type="ECO:0000313" key="3">
    <source>
        <dbReference type="EMBL" id="PLZ90616.1"/>
    </source>
</evidence>
<dbReference type="GO" id="GO:0004519">
    <property type="term" value="F:endonuclease activity"/>
    <property type="evidence" value="ECO:0007669"/>
    <property type="project" value="UniProtKB-KW"/>
</dbReference>
<keyword evidence="4" id="KW-1185">Reference proteome</keyword>
<dbReference type="InterPro" id="IPR047693">
    <property type="entry name" value="RNA-guided_IscB-like"/>
</dbReference>
<feature type="domain" description="HNH nuclease" evidence="2">
    <location>
        <begin position="220"/>
        <end position="271"/>
    </location>
</feature>
<dbReference type="SMART" id="SM00507">
    <property type="entry name" value="HNHc"/>
    <property type="match status" value="1"/>
</dbReference>
<sequence length="460" mass="52985">MRGESKNKAGLNSSCDKSNQRINNTTKPALFSSQYARQNFVFVLDTNKQPVNPIPPKRARELLTKQKAAVYRMYPFTLILKHAVPNPTPKPLTIKLDPGSKFTGIAVLSGDDVIWVAELEHRGWQIKNALESRCSLRRSRRHRKTRYRQPRFDNRKRFEGWLPPSLMHRVLTIETWVKRLCRYAPITQIVMELVKFDTQALQNPEIDGVEYQQGELFGYEVREYLLEKWGRKCAYCDKEGVPLQIEHMHPRAKGGSNRVSNLTLSCERCNTKKGTKSIDEFLKKDASRLEKIKQQAKKPLKDAAAVNATRWALFRTLKDILPTTTGTGGRTKYNRVRFELPKQHWIDAACVGQVERLNLLTQQPLRIKCTGWGTRQMCGTNKYGFPIRHRERKQVHFGFRTGDIAKVVVTEGSKIGQYVGRVLCRARGSFDIVTKSGRVGDIHYRFCKTIHKKDGYSYAF</sequence>
<dbReference type="InterPro" id="IPR025938">
    <property type="entry name" value="RRXRR_dom"/>
</dbReference>
<dbReference type="GO" id="GO:0003676">
    <property type="term" value="F:nucleic acid binding"/>
    <property type="evidence" value="ECO:0007669"/>
    <property type="project" value="InterPro"/>
</dbReference>
<keyword evidence="3" id="KW-0540">Nuclease</keyword>
<accession>A0A2N6K416</accession>
<dbReference type="PANTHER" id="PTHR33877:SF2">
    <property type="entry name" value="OS07G0170200 PROTEIN"/>
    <property type="match status" value="1"/>
</dbReference>
<name>A0A2N6K416_FISMU</name>
<reference evidence="3 4" key="1">
    <citation type="submission" date="2017-08" db="EMBL/GenBank/DDBJ databases">
        <title>Genomes of Fischerella (Mastigocladus) sp. strains.</title>
        <authorList>
            <person name="Miller S.R."/>
        </authorList>
    </citation>
    <scope>NUCLEOTIDE SEQUENCE [LARGE SCALE GENOMIC DNA]</scope>
    <source>
        <strain evidence="3 4">CCMEE 5323</strain>
    </source>
</reference>
<feature type="region of interest" description="Disordered" evidence="1">
    <location>
        <begin position="1"/>
        <end position="22"/>
    </location>
</feature>
<dbReference type="NCBIfam" id="NF040563">
    <property type="entry name" value="guided_IscB"/>
    <property type="match status" value="1"/>
</dbReference>
<dbReference type="Pfam" id="PF14239">
    <property type="entry name" value="RRXRR"/>
    <property type="match status" value="1"/>
</dbReference>
<dbReference type="EMBL" id="NRQW01000215">
    <property type="protein sequence ID" value="PLZ90616.1"/>
    <property type="molecule type" value="Genomic_DNA"/>
</dbReference>
<organism evidence="3 4">
    <name type="scientific">Fischerella muscicola CCMEE 5323</name>
    <dbReference type="NCBI Taxonomy" id="2019572"/>
    <lineage>
        <taxon>Bacteria</taxon>
        <taxon>Bacillati</taxon>
        <taxon>Cyanobacteriota</taxon>
        <taxon>Cyanophyceae</taxon>
        <taxon>Nostocales</taxon>
        <taxon>Hapalosiphonaceae</taxon>
        <taxon>Fischerella</taxon>
    </lineage>
</organism>
<dbReference type="AlphaFoldDB" id="A0A2N6K416"/>
<feature type="compositionally biased region" description="Polar residues" evidence="1">
    <location>
        <begin position="10"/>
        <end position="22"/>
    </location>
</feature>